<gene>
    <name evidence="2" type="ORF">A2628_03590</name>
</gene>
<dbReference type="InterPro" id="IPR013766">
    <property type="entry name" value="Thioredoxin_domain"/>
</dbReference>
<dbReference type="PANTHER" id="PTHR42852">
    <property type="entry name" value="THIOL:DISULFIDE INTERCHANGE PROTEIN DSBE"/>
    <property type="match status" value="1"/>
</dbReference>
<dbReference type="InterPro" id="IPR013740">
    <property type="entry name" value="Redoxin"/>
</dbReference>
<dbReference type="AlphaFoldDB" id="A0A1F7YKY1"/>
<dbReference type="Gene3D" id="3.40.30.10">
    <property type="entry name" value="Glutaredoxin"/>
    <property type="match status" value="1"/>
</dbReference>
<dbReference type="EMBL" id="MGGL01000001">
    <property type="protein sequence ID" value="OGM27942.1"/>
    <property type="molecule type" value="Genomic_DNA"/>
</dbReference>
<sequence length="326" mass="37419">MPKNYLSTLLHTNNIKAPELIPGGKWFNLSTGSRSLTLKELRGKVIMVDFWTYTCVNCIRTLPYLCNWDKKYKDKGLVIIGVHTPEFEFEKNPENVKKAIADFDLKYPTMQDNAYATWQAYNNHYWPAKYLVDKDGVIRYTHFGEGDYDETEEVIQKLLRDAGQIIHDPIDNPTYDIKSRTPELYIGYSRMGYFTSGDQIALNTKKVYKFPDQIALHHFAFAGNWLIENERSTAYPGAALTLAFEALKVFLVMKPFAKPKGSKSKVQVYLDSKLLKGGEMGKDVKEGLVLVDKDKLYELINLHNPGQHTLKLIFIDNTQLYAFTFG</sequence>
<dbReference type="InterPro" id="IPR041017">
    <property type="entry name" value="Thioredoxin_10"/>
</dbReference>
<name>A0A1F7YKY1_9BACT</name>
<dbReference type="Pfam" id="PF08534">
    <property type="entry name" value="Redoxin"/>
    <property type="match status" value="1"/>
</dbReference>
<feature type="domain" description="Thioredoxin" evidence="1">
    <location>
        <begin position="6"/>
        <end position="160"/>
    </location>
</feature>
<dbReference type="InterPro" id="IPR050553">
    <property type="entry name" value="Thioredoxin_ResA/DsbE_sf"/>
</dbReference>
<dbReference type="SUPFAM" id="SSF52833">
    <property type="entry name" value="Thioredoxin-like"/>
    <property type="match status" value="1"/>
</dbReference>
<dbReference type="Proteomes" id="UP000179221">
    <property type="component" value="Unassembled WGS sequence"/>
</dbReference>
<evidence type="ECO:0000313" key="2">
    <source>
        <dbReference type="EMBL" id="OGM27942.1"/>
    </source>
</evidence>
<reference evidence="2 3" key="1">
    <citation type="journal article" date="2016" name="Nat. Commun.">
        <title>Thousands of microbial genomes shed light on interconnected biogeochemical processes in an aquifer system.</title>
        <authorList>
            <person name="Anantharaman K."/>
            <person name="Brown C.T."/>
            <person name="Hug L.A."/>
            <person name="Sharon I."/>
            <person name="Castelle C.J."/>
            <person name="Probst A.J."/>
            <person name="Thomas B.C."/>
            <person name="Singh A."/>
            <person name="Wilkins M.J."/>
            <person name="Karaoz U."/>
            <person name="Brodie E.L."/>
            <person name="Williams K.H."/>
            <person name="Hubbard S.S."/>
            <person name="Banfield J.F."/>
        </authorList>
    </citation>
    <scope>NUCLEOTIDE SEQUENCE [LARGE SCALE GENOMIC DNA]</scope>
</reference>
<dbReference type="InterPro" id="IPR036249">
    <property type="entry name" value="Thioredoxin-like_sf"/>
</dbReference>
<proteinExistence type="predicted"/>
<dbReference type="PANTHER" id="PTHR42852:SF13">
    <property type="entry name" value="PROTEIN DIPZ"/>
    <property type="match status" value="1"/>
</dbReference>
<dbReference type="Pfam" id="PF17991">
    <property type="entry name" value="Thioredoxin_10"/>
    <property type="match status" value="1"/>
</dbReference>
<protein>
    <recommendedName>
        <fullName evidence="1">Thioredoxin domain-containing protein</fullName>
    </recommendedName>
</protein>
<comment type="caution">
    <text evidence="2">The sequence shown here is derived from an EMBL/GenBank/DDBJ whole genome shotgun (WGS) entry which is preliminary data.</text>
</comment>
<dbReference type="Gene3D" id="2.60.120.260">
    <property type="entry name" value="Galactose-binding domain-like"/>
    <property type="match status" value="1"/>
</dbReference>
<accession>A0A1F7YKY1</accession>
<evidence type="ECO:0000259" key="1">
    <source>
        <dbReference type="PROSITE" id="PS51352"/>
    </source>
</evidence>
<dbReference type="PROSITE" id="PS51352">
    <property type="entry name" value="THIOREDOXIN_2"/>
    <property type="match status" value="1"/>
</dbReference>
<dbReference type="GO" id="GO:0016491">
    <property type="term" value="F:oxidoreductase activity"/>
    <property type="evidence" value="ECO:0007669"/>
    <property type="project" value="InterPro"/>
</dbReference>
<evidence type="ECO:0000313" key="3">
    <source>
        <dbReference type="Proteomes" id="UP000179221"/>
    </source>
</evidence>
<organism evidence="2 3">
    <name type="scientific">Candidatus Woesebacteria bacterium RIFCSPHIGHO2_01_FULL_40_22</name>
    <dbReference type="NCBI Taxonomy" id="1802499"/>
    <lineage>
        <taxon>Bacteria</taxon>
        <taxon>Candidatus Woeseibacteriota</taxon>
    </lineage>
</organism>